<evidence type="ECO:0000313" key="2">
    <source>
        <dbReference type="Proteomes" id="UP000253728"/>
    </source>
</evidence>
<dbReference type="Proteomes" id="UP000253728">
    <property type="component" value="Unassembled WGS sequence"/>
</dbReference>
<protein>
    <submittedName>
        <fullName evidence="1">Uncharacterized protein</fullName>
    </submittedName>
</protein>
<proteinExistence type="predicted"/>
<sequence>MREIYRFKKVLYIHKPSNKGFILEHSKEKFFGYLFKYIKVIYSLSLNYSKLKTEYQNSYDDLTSPIFWRKQFKKD</sequence>
<reference evidence="1 2" key="1">
    <citation type="submission" date="2018-06" db="EMBL/GenBank/DDBJ databases">
        <authorList>
            <consortium name="Pathogen Informatics"/>
            <person name="Doyle S."/>
        </authorList>
    </citation>
    <scope>NUCLEOTIDE SEQUENCE [LARGE SCALE GENOMIC DNA]</scope>
    <source>
        <strain evidence="1 2">NCTC5908</strain>
    </source>
</reference>
<gene>
    <name evidence="1" type="ORF">NCTC5908_01625</name>
</gene>
<accession>A0A336N669</accession>
<dbReference type="EMBL" id="UFSP01000002">
    <property type="protein sequence ID" value="SSZ29819.1"/>
    <property type="molecule type" value="Genomic_DNA"/>
</dbReference>
<evidence type="ECO:0000313" key="1">
    <source>
        <dbReference type="EMBL" id="SSZ29819.1"/>
    </source>
</evidence>
<organism evidence="1 2">
    <name type="scientific">Aggregatibacter aphrophilus</name>
    <name type="common">Haemophilus aphrophilus</name>
    <dbReference type="NCBI Taxonomy" id="732"/>
    <lineage>
        <taxon>Bacteria</taxon>
        <taxon>Pseudomonadati</taxon>
        <taxon>Pseudomonadota</taxon>
        <taxon>Gammaproteobacteria</taxon>
        <taxon>Pasteurellales</taxon>
        <taxon>Pasteurellaceae</taxon>
        <taxon>Aggregatibacter</taxon>
    </lineage>
</organism>
<dbReference type="AlphaFoldDB" id="A0A336N669"/>
<name>A0A336N669_AGGAP</name>